<feature type="non-terminal residue" evidence="4">
    <location>
        <position position="1"/>
    </location>
</feature>
<protein>
    <submittedName>
        <fullName evidence="4">ABC transporter</fullName>
    </submittedName>
</protein>
<comment type="caution">
    <text evidence="4">The sequence shown here is derived from an EMBL/GenBank/DDBJ whole genome shotgun (WGS) entry which is preliminary data.</text>
</comment>
<evidence type="ECO:0000259" key="3">
    <source>
        <dbReference type="Pfam" id="PF12848"/>
    </source>
</evidence>
<dbReference type="InterPro" id="IPR032781">
    <property type="entry name" value="ABC_tran_Xtn"/>
</dbReference>
<name>A0AAW5KI59_9FIRM</name>
<dbReference type="Pfam" id="PF12848">
    <property type="entry name" value="ABC_tran_Xtn"/>
    <property type="match status" value="1"/>
</dbReference>
<gene>
    <name evidence="4" type="ORF">NE646_15520</name>
</gene>
<feature type="non-terminal residue" evidence="4">
    <location>
        <position position="96"/>
    </location>
</feature>
<keyword evidence="1" id="KW-0547">Nucleotide-binding</keyword>
<dbReference type="EMBL" id="JANGAB010000572">
    <property type="protein sequence ID" value="MCQ4951025.1"/>
    <property type="molecule type" value="Genomic_DNA"/>
</dbReference>
<dbReference type="Proteomes" id="UP001205063">
    <property type="component" value="Unassembled WGS sequence"/>
</dbReference>
<dbReference type="PANTHER" id="PTHR42855">
    <property type="entry name" value="ABC TRANSPORTER ATP-BINDING SUBUNIT"/>
    <property type="match status" value="1"/>
</dbReference>
<feature type="domain" description="ABC-transporter extension" evidence="3">
    <location>
        <begin position="42"/>
        <end position="87"/>
    </location>
</feature>
<dbReference type="PANTHER" id="PTHR42855:SF1">
    <property type="entry name" value="ABC TRANSPORTER DOMAIN-CONTAINING PROTEIN"/>
    <property type="match status" value="1"/>
</dbReference>
<keyword evidence="2" id="KW-0067">ATP-binding</keyword>
<evidence type="ECO:0000256" key="2">
    <source>
        <dbReference type="ARBA" id="ARBA00022840"/>
    </source>
</evidence>
<evidence type="ECO:0000256" key="1">
    <source>
        <dbReference type="ARBA" id="ARBA00022741"/>
    </source>
</evidence>
<organism evidence="4 5">
    <name type="scientific">Bittarella massiliensis</name>
    <name type="common">ex Durand et al. 2017</name>
    <dbReference type="NCBI Taxonomy" id="1720313"/>
    <lineage>
        <taxon>Bacteria</taxon>
        <taxon>Bacillati</taxon>
        <taxon>Bacillota</taxon>
        <taxon>Clostridia</taxon>
        <taxon>Eubacteriales</taxon>
        <taxon>Oscillospiraceae</taxon>
        <taxon>Bittarella (ex Durand et al. 2017)</taxon>
    </lineage>
</organism>
<reference evidence="4" key="1">
    <citation type="submission" date="2022-06" db="EMBL/GenBank/DDBJ databases">
        <title>Isolation of gut microbiota from human fecal samples.</title>
        <authorList>
            <person name="Pamer E.G."/>
            <person name="Barat B."/>
            <person name="Waligurski E."/>
            <person name="Medina S."/>
            <person name="Paddock L."/>
            <person name="Mostad J."/>
        </authorList>
    </citation>
    <scope>NUCLEOTIDE SEQUENCE</scope>
    <source>
        <strain evidence="4">DFI.7.96</strain>
    </source>
</reference>
<dbReference type="Gene3D" id="3.40.50.300">
    <property type="entry name" value="P-loop containing nucleotide triphosphate hydrolases"/>
    <property type="match status" value="1"/>
</dbReference>
<dbReference type="InterPro" id="IPR027417">
    <property type="entry name" value="P-loop_NTPase"/>
</dbReference>
<accession>A0AAW5KI59</accession>
<evidence type="ECO:0000313" key="4">
    <source>
        <dbReference type="EMBL" id="MCQ4951025.1"/>
    </source>
</evidence>
<dbReference type="GO" id="GO:0005524">
    <property type="term" value="F:ATP binding"/>
    <property type="evidence" value="ECO:0007669"/>
    <property type="project" value="UniProtKB-KW"/>
</dbReference>
<dbReference type="InterPro" id="IPR051309">
    <property type="entry name" value="ABCF_ATPase"/>
</dbReference>
<dbReference type="SUPFAM" id="SSF52540">
    <property type="entry name" value="P-loop containing nucleoside triphosphate hydrolases"/>
    <property type="match status" value="1"/>
</dbReference>
<sequence>EPTANLDERGQAEIRRRLAEVESLLLVSHDRAQLDALCDTIWEVRDGQVRAYPGNYAAYRRQRAREEERAQQQWEEYTGERARRETWRAAASSRAR</sequence>
<proteinExistence type="predicted"/>
<evidence type="ECO:0000313" key="5">
    <source>
        <dbReference type="Proteomes" id="UP001205063"/>
    </source>
</evidence>
<dbReference type="AlphaFoldDB" id="A0AAW5KI59"/>